<accession>A0A2R8B9J2</accession>
<proteinExistence type="predicted"/>
<keyword evidence="2" id="KW-1185">Reference proteome</keyword>
<organism evidence="1 2">
    <name type="scientific">Ascidiaceihabitans donghaensis</name>
    <dbReference type="NCBI Taxonomy" id="1510460"/>
    <lineage>
        <taxon>Bacteria</taxon>
        <taxon>Pseudomonadati</taxon>
        <taxon>Pseudomonadota</taxon>
        <taxon>Alphaproteobacteria</taxon>
        <taxon>Rhodobacterales</taxon>
        <taxon>Paracoccaceae</taxon>
        <taxon>Ascidiaceihabitans</taxon>
    </lineage>
</organism>
<reference evidence="1 2" key="1">
    <citation type="submission" date="2018-03" db="EMBL/GenBank/DDBJ databases">
        <authorList>
            <person name="Keele B.F."/>
        </authorList>
    </citation>
    <scope>NUCLEOTIDE SEQUENCE [LARGE SCALE GENOMIC DNA]</scope>
    <source>
        <strain evidence="1 2">CECT 8599</strain>
    </source>
</reference>
<gene>
    <name evidence="1" type="ORF">ASD8599_00477</name>
</gene>
<dbReference type="AlphaFoldDB" id="A0A2R8B9J2"/>
<evidence type="ECO:0000313" key="2">
    <source>
        <dbReference type="Proteomes" id="UP000244880"/>
    </source>
</evidence>
<name>A0A2R8B9J2_9RHOB</name>
<dbReference type="EMBL" id="OMOR01000001">
    <property type="protein sequence ID" value="SPH19742.1"/>
    <property type="molecule type" value="Genomic_DNA"/>
</dbReference>
<evidence type="ECO:0000313" key="1">
    <source>
        <dbReference type="EMBL" id="SPH19742.1"/>
    </source>
</evidence>
<sequence length="91" mass="10077">MVSDEPMNLLWDGLRRELDALASPERLPHRFLHTVLCGFCEEGFDLSEDVFTCVANPANRAGKEVLILTVSGTFKRYATRAAKDALGVVSH</sequence>
<dbReference type="Proteomes" id="UP000244880">
    <property type="component" value="Unassembled WGS sequence"/>
</dbReference>
<protein>
    <submittedName>
        <fullName evidence="1">Uncharacterized protein</fullName>
    </submittedName>
</protein>